<feature type="region of interest" description="Disordered" evidence="1">
    <location>
        <begin position="283"/>
        <end position="319"/>
    </location>
</feature>
<feature type="region of interest" description="Disordered" evidence="1">
    <location>
        <begin position="327"/>
        <end position="346"/>
    </location>
</feature>
<name>A0AAD5LI67_9CRUS</name>
<evidence type="ECO:0000313" key="2">
    <source>
        <dbReference type="EMBL" id="KAI9562778.1"/>
    </source>
</evidence>
<proteinExistence type="predicted"/>
<keyword evidence="3" id="KW-1185">Reference proteome</keyword>
<comment type="caution">
    <text evidence="2">The sequence shown here is derived from an EMBL/GenBank/DDBJ whole genome shotgun (WGS) entry which is preliminary data.</text>
</comment>
<evidence type="ECO:0000256" key="1">
    <source>
        <dbReference type="SAM" id="MobiDB-lite"/>
    </source>
</evidence>
<organism evidence="2 3">
    <name type="scientific">Daphnia sinensis</name>
    <dbReference type="NCBI Taxonomy" id="1820382"/>
    <lineage>
        <taxon>Eukaryota</taxon>
        <taxon>Metazoa</taxon>
        <taxon>Ecdysozoa</taxon>
        <taxon>Arthropoda</taxon>
        <taxon>Crustacea</taxon>
        <taxon>Branchiopoda</taxon>
        <taxon>Diplostraca</taxon>
        <taxon>Cladocera</taxon>
        <taxon>Anomopoda</taxon>
        <taxon>Daphniidae</taxon>
        <taxon>Daphnia</taxon>
        <taxon>Daphnia similis group</taxon>
    </lineage>
</organism>
<protein>
    <submittedName>
        <fullName evidence="2">Uncharacterized protein</fullName>
    </submittedName>
</protein>
<dbReference type="EMBL" id="WJBH02000002">
    <property type="protein sequence ID" value="KAI9562778.1"/>
    <property type="molecule type" value="Genomic_DNA"/>
</dbReference>
<feature type="compositionally biased region" description="Polar residues" evidence="1">
    <location>
        <begin position="332"/>
        <end position="346"/>
    </location>
</feature>
<evidence type="ECO:0000313" key="3">
    <source>
        <dbReference type="Proteomes" id="UP000820818"/>
    </source>
</evidence>
<dbReference type="AlphaFoldDB" id="A0AAD5LI67"/>
<sequence>MGMRHLTDTRLKSWKKTRRSWRRHPSYNQLFAKLQSRSNESKDEDDDVDYKEIEDDVFEDEKSCQSTAVSLKSDSHVLYRRLLSLISLRKIWDLLVQYIWRTSHRNRSGTQPTTPTRKVVEIEDVPPPENELYMLDSDSESEDLFQDCEQDETKDIESVDFCFSPPAPSFVEALNRPFSSLFLRHEVIFTPQPATPLVFTPATLPTGSSNLSSTSNRSRLADLCWDNYELTSVPADDGNLIGCERWSALPRSQRMPTASCLKMLWSLDSPSYDQLVGSSITEDVEEDGHGTGHQSSANSFPTISQDPVQDSEKLREGNFSEELIELLEDKSSGTSQVKDCNDNVLN</sequence>
<gene>
    <name evidence="2" type="ORF">GHT06_010233</name>
</gene>
<dbReference type="Proteomes" id="UP000820818">
    <property type="component" value="Linkage Group LG2"/>
</dbReference>
<reference evidence="2 3" key="1">
    <citation type="submission" date="2022-05" db="EMBL/GenBank/DDBJ databases">
        <title>A multi-omics perspective on studying reproductive biology in Daphnia sinensis.</title>
        <authorList>
            <person name="Jia J."/>
        </authorList>
    </citation>
    <scope>NUCLEOTIDE SEQUENCE [LARGE SCALE GENOMIC DNA]</scope>
    <source>
        <strain evidence="2 3">WSL</strain>
    </source>
</reference>
<accession>A0AAD5LI67</accession>
<feature type="compositionally biased region" description="Polar residues" evidence="1">
    <location>
        <begin position="292"/>
        <end position="308"/>
    </location>
</feature>